<feature type="transmembrane region" description="Helical" evidence="1">
    <location>
        <begin position="117"/>
        <end position="136"/>
    </location>
</feature>
<sequence length="187" mass="21000">MRTFLFLAVSLFSCVTQTSEKPSRMTLTTSNVNITCVARGGRPAPRSDEIIERTDDLLLYHHFFTEMCATPQTFDFERISIVLFHQGNEEVTESTIDSATTVRSDPTTVSLVTQTSYVAGALIAIMIIVLLVYFLWYRRRSSGGNCNAKYATIKSNANQVFVKPILPSNEHLTNQEQAEYTEIDATK</sequence>
<dbReference type="Proteomes" id="UP001164746">
    <property type="component" value="Chromosome 5"/>
</dbReference>
<feature type="chain" id="PRO_5047391099" evidence="2">
    <location>
        <begin position="21"/>
        <end position="187"/>
    </location>
</feature>
<evidence type="ECO:0000313" key="3">
    <source>
        <dbReference type="EMBL" id="WAR05929.1"/>
    </source>
</evidence>
<name>A0ABY7EBZ5_MYAAR</name>
<keyword evidence="2" id="KW-0732">Signal</keyword>
<keyword evidence="1" id="KW-1133">Transmembrane helix</keyword>
<protein>
    <submittedName>
        <fullName evidence="3">Uncharacterized protein</fullName>
    </submittedName>
</protein>
<evidence type="ECO:0000256" key="1">
    <source>
        <dbReference type="SAM" id="Phobius"/>
    </source>
</evidence>
<evidence type="ECO:0000256" key="2">
    <source>
        <dbReference type="SAM" id="SignalP"/>
    </source>
</evidence>
<accession>A0ABY7EBZ5</accession>
<proteinExistence type="predicted"/>
<gene>
    <name evidence="3" type="ORF">MAR_021298</name>
</gene>
<keyword evidence="1" id="KW-0812">Transmembrane</keyword>
<organism evidence="3 4">
    <name type="scientific">Mya arenaria</name>
    <name type="common">Soft-shell clam</name>
    <dbReference type="NCBI Taxonomy" id="6604"/>
    <lineage>
        <taxon>Eukaryota</taxon>
        <taxon>Metazoa</taxon>
        <taxon>Spiralia</taxon>
        <taxon>Lophotrochozoa</taxon>
        <taxon>Mollusca</taxon>
        <taxon>Bivalvia</taxon>
        <taxon>Autobranchia</taxon>
        <taxon>Heteroconchia</taxon>
        <taxon>Euheterodonta</taxon>
        <taxon>Imparidentia</taxon>
        <taxon>Neoheterodontei</taxon>
        <taxon>Myida</taxon>
        <taxon>Myoidea</taxon>
        <taxon>Myidae</taxon>
        <taxon>Mya</taxon>
    </lineage>
</organism>
<keyword evidence="1" id="KW-0472">Membrane</keyword>
<evidence type="ECO:0000313" key="4">
    <source>
        <dbReference type="Proteomes" id="UP001164746"/>
    </source>
</evidence>
<keyword evidence="4" id="KW-1185">Reference proteome</keyword>
<feature type="signal peptide" evidence="2">
    <location>
        <begin position="1"/>
        <end position="20"/>
    </location>
</feature>
<dbReference type="EMBL" id="CP111016">
    <property type="protein sequence ID" value="WAR05929.1"/>
    <property type="molecule type" value="Genomic_DNA"/>
</dbReference>
<reference evidence="3" key="1">
    <citation type="submission" date="2022-11" db="EMBL/GenBank/DDBJ databases">
        <title>Centuries of genome instability and evolution in soft-shell clam transmissible cancer (bioRxiv).</title>
        <authorList>
            <person name="Hart S.F.M."/>
            <person name="Yonemitsu M.A."/>
            <person name="Giersch R.M."/>
            <person name="Beal B.F."/>
            <person name="Arriagada G."/>
            <person name="Davis B.W."/>
            <person name="Ostrander E.A."/>
            <person name="Goff S.P."/>
            <person name="Metzger M.J."/>
        </authorList>
    </citation>
    <scope>NUCLEOTIDE SEQUENCE</scope>
    <source>
        <strain evidence="3">MELC-2E11</strain>
        <tissue evidence="3">Siphon/mantle</tissue>
    </source>
</reference>